<dbReference type="OrthoDB" id="4835952at2759"/>
<dbReference type="AlphaFoldDB" id="A0A167SRE9"/>
<dbReference type="Proteomes" id="UP000076874">
    <property type="component" value="Unassembled WGS sequence"/>
</dbReference>
<gene>
    <name evidence="2" type="ORF">SPI_06058</name>
</gene>
<dbReference type="EMBL" id="AZHD01000010">
    <property type="protein sequence ID" value="OAA59860.1"/>
    <property type="molecule type" value="Genomic_DNA"/>
</dbReference>
<comment type="caution">
    <text evidence="2">The sequence shown here is derived from an EMBL/GenBank/DDBJ whole genome shotgun (WGS) entry which is preliminary data.</text>
</comment>
<evidence type="ECO:0000256" key="1">
    <source>
        <dbReference type="SAM" id="SignalP"/>
    </source>
</evidence>
<keyword evidence="3" id="KW-1185">Reference proteome</keyword>
<feature type="chain" id="PRO_5007892331" evidence="1">
    <location>
        <begin position="17"/>
        <end position="67"/>
    </location>
</feature>
<feature type="signal peptide" evidence="1">
    <location>
        <begin position="1"/>
        <end position="16"/>
    </location>
</feature>
<evidence type="ECO:0000313" key="3">
    <source>
        <dbReference type="Proteomes" id="UP000076874"/>
    </source>
</evidence>
<protein>
    <submittedName>
        <fullName evidence="2">Uncharacterized protein</fullName>
    </submittedName>
</protein>
<sequence length="67" mass="7284">MKAAFCLAAFVSVALGVTVQEHQDFIKRQTNVQNQVQANAAAMTDQNGNVLPFDAKNVYLDMKAKGL</sequence>
<proteinExistence type="predicted"/>
<keyword evidence="1" id="KW-0732">Signal</keyword>
<organism evidence="2 3">
    <name type="scientific">Niveomyces insectorum RCEF 264</name>
    <dbReference type="NCBI Taxonomy" id="1081102"/>
    <lineage>
        <taxon>Eukaryota</taxon>
        <taxon>Fungi</taxon>
        <taxon>Dikarya</taxon>
        <taxon>Ascomycota</taxon>
        <taxon>Pezizomycotina</taxon>
        <taxon>Sordariomycetes</taxon>
        <taxon>Hypocreomycetidae</taxon>
        <taxon>Hypocreales</taxon>
        <taxon>Cordycipitaceae</taxon>
        <taxon>Niveomyces</taxon>
    </lineage>
</organism>
<reference evidence="2 3" key="1">
    <citation type="journal article" date="2016" name="Genome Biol. Evol.">
        <title>Divergent and convergent evolution of fungal pathogenicity.</title>
        <authorList>
            <person name="Shang Y."/>
            <person name="Xiao G."/>
            <person name="Zheng P."/>
            <person name="Cen K."/>
            <person name="Zhan S."/>
            <person name="Wang C."/>
        </authorList>
    </citation>
    <scope>NUCLEOTIDE SEQUENCE [LARGE SCALE GENOMIC DNA]</scope>
    <source>
        <strain evidence="2 3">RCEF 264</strain>
    </source>
</reference>
<name>A0A167SRE9_9HYPO</name>
<evidence type="ECO:0000313" key="2">
    <source>
        <dbReference type="EMBL" id="OAA59860.1"/>
    </source>
</evidence>
<accession>A0A167SRE9</accession>